<feature type="repeat" description="WD" evidence="7">
    <location>
        <begin position="274"/>
        <end position="315"/>
    </location>
</feature>
<evidence type="ECO:0000313" key="10">
    <source>
        <dbReference type="Proteomes" id="UP001279734"/>
    </source>
</evidence>
<keyword evidence="4 7" id="KW-0853">WD repeat</keyword>
<evidence type="ECO:0000256" key="2">
    <source>
        <dbReference type="ARBA" id="ARBA00022517"/>
    </source>
</evidence>
<evidence type="ECO:0000256" key="5">
    <source>
        <dbReference type="ARBA" id="ARBA00022737"/>
    </source>
</evidence>
<dbReference type="InterPro" id="IPR015943">
    <property type="entry name" value="WD40/YVTN_repeat-like_dom_sf"/>
</dbReference>
<dbReference type="Pfam" id="PF23869">
    <property type="entry name" value="Beta-prop_WDR75_1st"/>
    <property type="match status" value="2"/>
</dbReference>
<keyword evidence="5" id="KW-0677">Repeat</keyword>
<gene>
    <name evidence="9" type="ORF">Nepgr_015970</name>
</gene>
<feature type="repeat" description="WD" evidence="7">
    <location>
        <begin position="476"/>
        <end position="517"/>
    </location>
</feature>
<dbReference type="EMBL" id="BSYO01000013">
    <property type="protein sequence ID" value="GMH14129.1"/>
    <property type="molecule type" value="Genomic_DNA"/>
</dbReference>
<name>A0AAD3XRL5_NEPGR</name>
<reference evidence="9" key="1">
    <citation type="submission" date="2023-05" db="EMBL/GenBank/DDBJ databases">
        <title>Nepenthes gracilis genome sequencing.</title>
        <authorList>
            <person name="Fukushima K."/>
        </authorList>
    </citation>
    <scope>NUCLEOTIDE SEQUENCE</scope>
    <source>
        <strain evidence="9">SING2019-196</strain>
    </source>
</reference>
<accession>A0AAD3XRL5</accession>
<dbReference type="InterPro" id="IPR036322">
    <property type="entry name" value="WD40_repeat_dom_sf"/>
</dbReference>
<dbReference type="AlphaFoldDB" id="A0AAD3XRL5"/>
<dbReference type="InterPro" id="IPR001680">
    <property type="entry name" value="WD40_rpt"/>
</dbReference>
<evidence type="ECO:0000313" key="9">
    <source>
        <dbReference type="EMBL" id="GMH14129.1"/>
    </source>
</evidence>
<comment type="caution">
    <text evidence="9">The sequence shown here is derived from an EMBL/GenBank/DDBJ whole genome shotgun (WGS) entry which is preliminary data.</text>
</comment>
<dbReference type="PANTHER" id="PTHR45176:SF1">
    <property type="entry name" value="TRANSDUCIN FAMILY PROTEIN _ WD-40 REPEAT FAMILY PROTEIN-RELATED"/>
    <property type="match status" value="1"/>
</dbReference>
<dbReference type="Pfam" id="PF23769">
    <property type="entry name" value="Beta-prop_WDR75_2nd"/>
    <property type="match status" value="1"/>
</dbReference>
<feature type="repeat" description="WD" evidence="7">
    <location>
        <begin position="44"/>
        <end position="89"/>
    </location>
</feature>
<keyword evidence="2" id="KW-0690">Ribosome biogenesis</keyword>
<keyword evidence="10" id="KW-1185">Reference proteome</keyword>
<dbReference type="PROSITE" id="PS50082">
    <property type="entry name" value="WD_REPEATS_2"/>
    <property type="match status" value="3"/>
</dbReference>
<evidence type="ECO:0000259" key="8">
    <source>
        <dbReference type="Pfam" id="PF23769"/>
    </source>
</evidence>
<evidence type="ECO:0000256" key="6">
    <source>
        <dbReference type="ARBA" id="ARBA00023242"/>
    </source>
</evidence>
<dbReference type="SUPFAM" id="SSF50978">
    <property type="entry name" value="WD40 repeat-like"/>
    <property type="match status" value="1"/>
</dbReference>
<dbReference type="InterPro" id="IPR057644">
    <property type="entry name" value="Beta-prop_WDR75_2nd"/>
</dbReference>
<evidence type="ECO:0000256" key="1">
    <source>
        <dbReference type="ARBA" id="ARBA00004604"/>
    </source>
</evidence>
<dbReference type="SMART" id="SM00320">
    <property type="entry name" value="WD40"/>
    <property type="match status" value="5"/>
</dbReference>
<dbReference type="PROSITE" id="PS50294">
    <property type="entry name" value="WD_REPEATS_REGION"/>
    <property type="match status" value="1"/>
</dbReference>
<dbReference type="Proteomes" id="UP001279734">
    <property type="component" value="Unassembled WGS sequence"/>
</dbReference>
<feature type="domain" description="WD repeat-containing protein 75 second beta-propeller" evidence="8">
    <location>
        <begin position="390"/>
        <end position="625"/>
    </location>
</feature>
<keyword evidence="3" id="KW-0698">rRNA processing</keyword>
<evidence type="ECO:0000256" key="4">
    <source>
        <dbReference type="ARBA" id="ARBA00022574"/>
    </source>
</evidence>
<sequence>MIHGGKSFVSSPPAFSNDAKKLLVCTGNTISVFSTSTGMQITELEGHTALVTAIIVVPNANNVFCYCWTSSLDGTIRYWDFSAPELIKTVDIRLPIFSMVIPRLLVKQEESDGKVANVFAYMSVEDVNVHVSKAKYLRGQLRKCNLTESRLAGGVILAETVQPPYMTISPSGEFFGIQNKRTLYIWKVPGKDYEHAVVKKMKLHHTKNFSTFAFHPVDRIVAAGDVTGRILVWRGFGWRKFSIHDDFNNDGLMKSEDERPGVRENDDADSCSTWHWHSSEVNLLSFSSDGAYLYSGGNEGVLVMWHLDTGKKNFLPRIGSPLLYFMDSPDSLLSSISCADNQIHMLKMSSLEILKTISGIKLPCSFPDKWNGLSSGFVFDDAAGVVAIRTENYRIQFYSLLDNREISEVQVCERNHQPGDDITVAVTLMALSPDGSMMCTAETKLPEEGIGGLVCLKFWVRELQRKDFKLSTIVYEPHRDAPISAIAFHPSSQMVVSSSYGGDFKIWAFRNTTQDTNPVLESSGWTCHAVGSYKRKPMTAATFSADGSVLAVAAETVITLWDPDRNVLVAVVGETFAPIMNLFFVVKSDSLVSISRGPVPQLSLWSMSKLSMVWSYKLHSEDVACADDASSFAVLALLPESPKAVESNGTRIHSTDGIILLFNVGDPIPIVTWSARKANGGGLSFLRVNQSSFEENTSAGKERSTLLVYINGDHEYVVFDPYSKEAQKLSLACQDASTEHEETGHFGYSALYGELPSFEPKGETDQGPILPSERPWETIFNGSSHNLPPLTKLCSAFLESLLEKRTTAVD</sequence>
<evidence type="ECO:0000256" key="7">
    <source>
        <dbReference type="PROSITE-ProRule" id="PRU00221"/>
    </source>
</evidence>
<protein>
    <recommendedName>
        <fullName evidence="8">WD repeat-containing protein 75 second beta-propeller domain-containing protein</fullName>
    </recommendedName>
</protein>
<dbReference type="PANTHER" id="PTHR45176">
    <property type="entry name" value="TRANSDUCIN FAMILY PROTEIN / WD-40 REPEAT FAMILY PROTEIN-RELATED"/>
    <property type="match status" value="1"/>
</dbReference>
<proteinExistence type="predicted"/>
<comment type="subcellular location">
    <subcellularLocation>
        <location evidence="1">Nucleus</location>
        <location evidence="1">Nucleolus</location>
    </subcellularLocation>
</comment>
<evidence type="ECO:0000256" key="3">
    <source>
        <dbReference type="ARBA" id="ARBA00022552"/>
    </source>
</evidence>
<keyword evidence="6" id="KW-0539">Nucleus</keyword>
<organism evidence="9 10">
    <name type="scientific">Nepenthes gracilis</name>
    <name type="common">Slender pitcher plant</name>
    <dbReference type="NCBI Taxonomy" id="150966"/>
    <lineage>
        <taxon>Eukaryota</taxon>
        <taxon>Viridiplantae</taxon>
        <taxon>Streptophyta</taxon>
        <taxon>Embryophyta</taxon>
        <taxon>Tracheophyta</taxon>
        <taxon>Spermatophyta</taxon>
        <taxon>Magnoliopsida</taxon>
        <taxon>eudicotyledons</taxon>
        <taxon>Gunneridae</taxon>
        <taxon>Pentapetalae</taxon>
        <taxon>Caryophyllales</taxon>
        <taxon>Nepenthaceae</taxon>
        <taxon>Nepenthes</taxon>
    </lineage>
</organism>
<dbReference type="SUPFAM" id="SSF63829">
    <property type="entry name" value="Calcium-dependent phosphotriesterase"/>
    <property type="match status" value="1"/>
</dbReference>
<dbReference type="Gene3D" id="2.130.10.10">
    <property type="entry name" value="YVTN repeat-like/Quinoprotein amine dehydrogenase"/>
    <property type="match status" value="3"/>
</dbReference>